<dbReference type="AlphaFoldDB" id="A0A131YEP7"/>
<keyword evidence="1" id="KW-0732">Signal</keyword>
<organism evidence="2">
    <name type="scientific">Rhipicephalus appendiculatus</name>
    <name type="common">Brown ear tick</name>
    <dbReference type="NCBI Taxonomy" id="34631"/>
    <lineage>
        <taxon>Eukaryota</taxon>
        <taxon>Metazoa</taxon>
        <taxon>Ecdysozoa</taxon>
        <taxon>Arthropoda</taxon>
        <taxon>Chelicerata</taxon>
        <taxon>Arachnida</taxon>
        <taxon>Acari</taxon>
        <taxon>Parasitiformes</taxon>
        <taxon>Ixodida</taxon>
        <taxon>Ixodoidea</taxon>
        <taxon>Ixodidae</taxon>
        <taxon>Rhipicephalinae</taxon>
        <taxon>Rhipicephalus</taxon>
        <taxon>Rhipicephalus</taxon>
    </lineage>
</organism>
<evidence type="ECO:0000313" key="2">
    <source>
        <dbReference type="EMBL" id="JAP77018.1"/>
    </source>
</evidence>
<feature type="signal peptide" evidence="1">
    <location>
        <begin position="1"/>
        <end position="23"/>
    </location>
</feature>
<feature type="chain" id="PRO_5007284944" description="Secreted protein" evidence="1">
    <location>
        <begin position="24"/>
        <end position="115"/>
    </location>
</feature>
<protein>
    <recommendedName>
        <fullName evidence="3">Secreted protein</fullName>
    </recommendedName>
</protein>
<sequence length="115" mass="12777">MKTLLRLTFLSIALQNLWFGVDPCTNVDASGCESDRRALTTKLMELHNSSIKHAIRNGGGRPLHFAEPCPGYCTENNVGSWCSPNCRCHVLADVKPPIYMCFENGKALPMGFKDF</sequence>
<dbReference type="EMBL" id="GEDV01011539">
    <property type="protein sequence ID" value="JAP77018.1"/>
    <property type="molecule type" value="Transcribed_RNA"/>
</dbReference>
<proteinExistence type="predicted"/>
<evidence type="ECO:0000256" key="1">
    <source>
        <dbReference type="SAM" id="SignalP"/>
    </source>
</evidence>
<name>A0A131YEP7_RHIAP</name>
<evidence type="ECO:0008006" key="3">
    <source>
        <dbReference type="Google" id="ProtNLM"/>
    </source>
</evidence>
<reference evidence="2" key="1">
    <citation type="journal article" date="2016" name="Ticks Tick Borne Dis.">
        <title>De novo assembly and annotation of the salivary gland transcriptome of Rhipicephalus appendiculatus male and female ticks during blood feeding.</title>
        <authorList>
            <person name="de Castro M.H."/>
            <person name="de Klerk D."/>
            <person name="Pienaar R."/>
            <person name="Latif A.A."/>
            <person name="Rees D.J."/>
            <person name="Mans B.J."/>
        </authorList>
    </citation>
    <scope>NUCLEOTIDE SEQUENCE</scope>
    <source>
        <tissue evidence="2">Salivary glands</tissue>
    </source>
</reference>
<accession>A0A131YEP7</accession>